<evidence type="ECO:0000256" key="2">
    <source>
        <dbReference type="ARBA" id="ARBA00022448"/>
    </source>
</evidence>
<feature type="compositionally biased region" description="Low complexity" evidence="13">
    <location>
        <begin position="1019"/>
        <end position="1036"/>
    </location>
</feature>
<keyword evidence="10 12" id="KW-0407">Ion channel</keyword>
<feature type="region of interest" description="Disordered" evidence="13">
    <location>
        <begin position="1167"/>
        <end position="1229"/>
    </location>
</feature>
<feature type="region of interest" description="Disordered" evidence="13">
    <location>
        <begin position="700"/>
        <end position="907"/>
    </location>
</feature>
<feature type="region of interest" description="Disordered" evidence="13">
    <location>
        <begin position="555"/>
        <end position="581"/>
    </location>
</feature>
<keyword evidence="7 14" id="KW-1133">Transmembrane helix</keyword>
<dbReference type="Proteomes" id="UP000298787">
    <property type="component" value="Chromosome 15"/>
</dbReference>
<dbReference type="PRINTS" id="PR01320">
    <property type="entry name" value="KIRCHANNEL"/>
</dbReference>
<evidence type="ECO:0000256" key="12">
    <source>
        <dbReference type="RuleBase" id="RU003822"/>
    </source>
</evidence>
<feature type="compositionally biased region" description="Basic residues" evidence="13">
    <location>
        <begin position="1566"/>
        <end position="1576"/>
    </location>
</feature>
<evidence type="ECO:0000256" key="4">
    <source>
        <dbReference type="ARBA" id="ARBA00022692"/>
    </source>
</evidence>
<feature type="region of interest" description="Disordered" evidence="13">
    <location>
        <begin position="84"/>
        <end position="162"/>
    </location>
</feature>
<feature type="domain" description="Potassium channel inwardly rectifying transmembrane" evidence="15">
    <location>
        <begin position="204"/>
        <end position="343"/>
    </location>
</feature>
<dbReference type="GO" id="GO:0007399">
    <property type="term" value="P:nervous system development"/>
    <property type="evidence" value="ECO:0007669"/>
    <property type="project" value="UniProtKB-ARBA"/>
</dbReference>
<keyword evidence="9 14" id="KW-0472">Membrane</keyword>
<dbReference type="InterPro" id="IPR040445">
    <property type="entry name" value="Kir_TM"/>
</dbReference>
<organism evidence="17 18">
    <name type="scientific">Collichthys lucidus</name>
    <name type="common">Big head croaker</name>
    <name type="synonym">Sciaena lucida</name>
    <dbReference type="NCBI Taxonomy" id="240159"/>
    <lineage>
        <taxon>Eukaryota</taxon>
        <taxon>Metazoa</taxon>
        <taxon>Chordata</taxon>
        <taxon>Craniata</taxon>
        <taxon>Vertebrata</taxon>
        <taxon>Euteleostomi</taxon>
        <taxon>Actinopterygii</taxon>
        <taxon>Neopterygii</taxon>
        <taxon>Teleostei</taxon>
        <taxon>Neoteleostei</taxon>
        <taxon>Acanthomorphata</taxon>
        <taxon>Eupercaria</taxon>
        <taxon>Sciaenidae</taxon>
        <taxon>Collichthys</taxon>
    </lineage>
</organism>
<feature type="transmembrane region" description="Helical" evidence="14">
    <location>
        <begin position="238"/>
        <end position="263"/>
    </location>
</feature>
<dbReference type="InterPro" id="IPR014756">
    <property type="entry name" value="Ig_E-set"/>
</dbReference>
<keyword evidence="3 12" id="KW-0633">Potassium transport</keyword>
<keyword evidence="5 12" id="KW-0851">Voltage-gated channel</keyword>
<dbReference type="GO" id="GO:0005886">
    <property type="term" value="C:plasma membrane"/>
    <property type="evidence" value="ECO:0007669"/>
    <property type="project" value="TreeGrafter"/>
</dbReference>
<reference evidence="17 18" key="1">
    <citation type="submission" date="2019-01" db="EMBL/GenBank/DDBJ databases">
        <title>Genome Assembly of Collichthys lucidus.</title>
        <authorList>
            <person name="Cai M."/>
            <person name="Xiao S."/>
        </authorList>
    </citation>
    <scope>NUCLEOTIDE SEQUENCE [LARGE SCALE GENOMIC DNA]</scope>
    <source>
        <strain evidence="17">JT15FE1705JMU</strain>
        <tissue evidence="17">Muscle</tissue>
    </source>
</reference>
<dbReference type="SUPFAM" id="SSF81296">
    <property type="entry name" value="E set domains"/>
    <property type="match status" value="1"/>
</dbReference>
<evidence type="ECO:0000256" key="10">
    <source>
        <dbReference type="ARBA" id="ARBA00023303"/>
    </source>
</evidence>
<proteinExistence type="inferred from homology"/>
<name>A0A4U5V972_COLLU</name>
<keyword evidence="8 12" id="KW-0406">Ion transport</keyword>
<evidence type="ECO:0000313" key="17">
    <source>
        <dbReference type="EMBL" id="TKS83255.1"/>
    </source>
</evidence>
<keyword evidence="6 12" id="KW-0630">Potassium</keyword>
<dbReference type="PANTHER" id="PTHR11767">
    <property type="entry name" value="INWARD RECTIFIER POTASSIUM CHANNEL"/>
    <property type="match status" value="1"/>
</dbReference>
<feature type="compositionally biased region" description="Polar residues" evidence="13">
    <location>
        <begin position="84"/>
        <end position="104"/>
    </location>
</feature>
<evidence type="ECO:0000259" key="16">
    <source>
        <dbReference type="Pfam" id="PF17655"/>
    </source>
</evidence>
<protein>
    <submittedName>
        <fullName evidence="17">G protein-activated inward rectifier potassium channel 4</fullName>
    </submittedName>
</protein>
<dbReference type="STRING" id="240159.A0A4U5V972"/>
<keyword evidence="2 12" id="KW-0813">Transport</keyword>
<evidence type="ECO:0000256" key="11">
    <source>
        <dbReference type="ARBA" id="ARBA00034430"/>
    </source>
</evidence>
<feature type="compositionally biased region" description="Polar residues" evidence="13">
    <location>
        <begin position="840"/>
        <end position="854"/>
    </location>
</feature>
<keyword evidence="4 12" id="KW-0812">Transmembrane</keyword>
<evidence type="ECO:0000256" key="6">
    <source>
        <dbReference type="ARBA" id="ARBA00022958"/>
    </source>
</evidence>
<feature type="compositionally biased region" description="Low complexity" evidence="13">
    <location>
        <begin position="1052"/>
        <end position="1066"/>
    </location>
</feature>
<dbReference type="PANTHER" id="PTHR11767:SF116">
    <property type="entry name" value="G PROTEIN-ACTIVATED INWARD RECTIFIER POTASSIUM CHANNEL 4"/>
    <property type="match status" value="1"/>
</dbReference>
<feature type="compositionally biased region" description="Low complexity" evidence="13">
    <location>
        <begin position="105"/>
        <end position="118"/>
    </location>
</feature>
<dbReference type="SUPFAM" id="SSF81324">
    <property type="entry name" value="Voltage-gated potassium channels"/>
    <property type="match status" value="1"/>
</dbReference>
<dbReference type="InterPro" id="IPR013518">
    <property type="entry name" value="K_chnl_inward-rec_Kir_cyto"/>
</dbReference>
<dbReference type="GO" id="GO:0034765">
    <property type="term" value="P:regulation of monoatomic ion transmembrane transport"/>
    <property type="evidence" value="ECO:0007669"/>
    <property type="project" value="TreeGrafter"/>
</dbReference>
<feature type="compositionally biased region" description="Polar residues" evidence="13">
    <location>
        <begin position="793"/>
        <end position="803"/>
    </location>
</feature>
<feature type="compositionally biased region" description="Low complexity" evidence="13">
    <location>
        <begin position="1372"/>
        <end position="1383"/>
    </location>
</feature>
<feature type="compositionally biased region" description="Low complexity" evidence="13">
    <location>
        <begin position="811"/>
        <end position="827"/>
    </location>
</feature>
<dbReference type="FunFam" id="1.10.287.70:FF:000019">
    <property type="entry name" value="G protein-activated inward rectifier potassium channel 1"/>
    <property type="match status" value="1"/>
</dbReference>
<dbReference type="InterPro" id="IPR041647">
    <property type="entry name" value="IRK_C"/>
</dbReference>
<feature type="region of interest" description="Disordered" evidence="13">
    <location>
        <begin position="1372"/>
        <end position="1393"/>
    </location>
</feature>
<dbReference type="GO" id="GO:0005242">
    <property type="term" value="F:inward rectifier potassium channel activity"/>
    <property type="evidence" value="ECO:0007669"/>
    <property type="project" value="InterPro"/>
</dbReference>
<evidence type="ECO:0000256" key="3">
    <source>
        <dbReference type="ARBA" id="ARBA00022538"/>
    </source>
</evidence>
<comment type="catalytic activity">
    <reaction evidence="11">
        <text>K(+)(in) = K(+)(out)</text>
        <dbReference type="Rhea" id="RHEA:29463"/>
        <dbReference type="ChEBI" id="CHEBI:29103"/>
    </reaction>
</comment>
<dbReference type="Gene3D" id="2.60.40.1400">
    <property type="entry name" value="G protein-activated inward rectifier potassium channel 1"/>
    <property type="match status" value="1"/>
</dbReference>
<dbReference type="InterPro" id="IPR016449">
    <property type="entry name" value="K_chnl_inward-rec_Kir"/>
</dbReference>
<dbReference type="Gene3D" id="1.10.287.70">
    <property type="match status" value="1"/>
</dbReference>
<dbReference type="Pfam" id="PF01007">
    <property type="entry name" value="IRK"/>
    <property type="match status" value="1"/>
</dbReference>
<feature type="region of interest" description="Disordered" evidence="13">
    <location>
        <begin position="1047"/>
        <end position="1066"/>
    </location>
</feature>
<feature type="region of interest" description="Disordered" evidence="13">
    <location>
        <begin position="1510"/>
        <end position="1576"/>
    </location>
</feature>
<dbReference type="Pfam" id="PF15229">
    <property type="entry name" value="POM121"/>
    <property type="match status" value="1"/>
</dbReference>
<evidence type="ECO:0000256" key="14">
    <source>
        <dbReference type="SAM" id="Phobius"/>
    </source>
</evidence>
<dbReference type="Pfam" id="PF17655">
    <property type="entry name" value="IRK_C"/>
    <property type="match status" value="1"/>
</dbReference>
<evidence type="ECO:0000256" key="9">
    <source>
        <dbReference type="ARBA" id="ARBA00023136"/>
    </source>
</evidence>
<gene>
    <name evidence="17" type="ORF">D9C73_017365</name>
</gene>
<evidence type="ECO:0000256" key="13">
    <source>
        <dbReference type="SAM" id="MobiDB-lite"/>
    </source>
</evidence>
<evidence type="ECO:0000256" key="5">
    <source>
        <dbReference type="ARBA" id="ARBA00022882"/>
    </source>
</evidence>
<feature type="region of interest" description="Disordered" evidence="13">
    <location>
        <begin position="1019"/>
        <end position="1039"/>
    </location>
</feature>
<evidence type="ECO:0000313" key="18">
    <source>
        <dbReference type="Proteomes" id="UP000298787"/>
    </source>
</evidence>
<feature type="region of interest" description="Disordered" evidence="13">
    <location>
        <begin position="930"/>
        <end position="965"/>
    </location>
</feature>
<dbReference type="GO" id="GO:0034702">
    <property type="term" value="C:monoatomic ion channel complex"/>
    <property type="evidence" value="ECO:0007669"/>
    <property type="project" value="UniProtKB-KW"/>
</dbReference>
<feature type="compositionally biased region" description="Low complexity" evidence="13">
    <location>
        <begin position="948"/>
        <end position="965"/>
    </location>
</feature>
<dbReference type="EMBL" id="CM014092">
    <property type="protein sequence ID" value="TKS83255.1"/>
    <property type="molecule type" value="Genomic_DNA"/>
</dbReference>
<feature type="compositionally biased region" description="Low complexity" evidence="13">
    <location>
        <begin position="1175"/>
        <end position="1203"/>
    </location>
</feature>
<comment type="subcellular location">
    <subcellularLocation>
        <location evidence="1 12">Membrane</location>
        <topology evidence="1 12">Multi-pass membrane protein</topology>
    </subcellularLocation>
</comment>
<feature type="compositionally biased region" description="Low complexity" evidence="13">
    <location>
        <begin position="1217"/>
        <end position="1228"/>
    </location>
</feature>
<feature type="compositionally biased region" description="Basic residues" evidence="13">
    <location>
        <begin position="140"/>
        <end position="153"/>
    </location>
</feature>
<comment type="similarity">
    <text evidence="12">Belongs to the inward rectifier-type potassium channel (TC 1.A.2.1) family.</text>
</comment>
<accession>A0A4U5V972</accession>
<keyword evidence="18" id="KW-1185">Reference proteome</keyword>
<feature type="region of interest" description="Disordered" evidence="13">
    <location>
        <begin position="1429"/>
        <end position="1477"/>
    </location>
</feature>
<feature type="domain" description="Inward rectifier potassium channel C-terminal" evidence="16">
    <location>
        <begin position="350"/>
        <end position="464"/>
    </location>
</feature>
<evidence type="ECO:0000256" key="8">
    <source>
        <dbReference type="ARBA" id="ARBA00023065"/>
    </source>
</evidence>
<evidence type="ECO:0000256" key="7">
    <source>
        <dbReference type="ARBA" id="ARBA00022989"/>
    </source>
</evidence>
<evidence type="ECO:0000256" key="1">
    <source>
        <dbReference type="ARBA" id="ARBA00004141"/>
    </source>
</evidence>
<sequence>MISTVMCSRETLQHVQHIRSPVRFEPRRNTIPPTQTLTAKYLLPYLPRPQPESVRYAPYIYKVKPKSAFASVMTTERSSLIHNLNNASLPPSQEASPSQTRSPCSPSQSSQALTLAQQEPLQHHTIQVAPIEPTEETSKPRRSHRSRHLKRFSTKWQSRGSIGSSNIPVSPIEKLQVAKSHKKRCKLLGDENSLHVTASNQRYVTKDGKCRVNLGPIADKSRFISDIFTTLVDLKCRWFLLVFTMCYILTWVVFGGIYFFGAWLRDDLSHVHDPLWKACYENVDSFLSALLLSLESQRTIGYGSRMVTANCPEGVIILMVQSILGSIIDALMVGCMFVKISRPQQRAQTLIFSKHCVICERDEKLCMLFRIGDLRASHMVDAKIRAKLIKSRQTKEGEFIPLEQSEINLGYDTGGDRLLLVEPQTITHVINEDSPFWEVGSERLRRETFEIIVILEGIVEASGSYDGESLPARLGLNPRAGPNVPAVLRRWLWGFGVTGVSVPARARTNISNKTEHREPEGHFRKRFAETGIYRREKLESDSFLFSPRDFLMGSYIGKPESPTADPGRPRIGRNPREQLREKLSRPNHAVYTPNRRLSFAGEPLGAVGRFTITPQRHYPLQQPGVSSVGVLPPVKWDGFRKKNILSPRNSPAALSPVTVKIARPDHHSSPSFDHLSCASLPRAPADPCSRESVLKVLKESRKREVEDEELNFTTEQRSKRRRNDSGGSAHSAFGPILPNGTPSQLVPKPGSLKRGMASLMEESIMKRSRTSSISSGSGAHAPRGTPGTGRNPIHSSYSSTLGLSQRKKRSAPSSPLSSPGSSRSQTPDGASKRQREDDMQSPSSASSVRSNQAASEKAPVTSKLTPVPKVPVTTLADSTGSGGKRKRKIQLVSSHRDDQISLPPPPELGYAITVKDLDEEKKAAISKIQKVLETPAPEPEKSVSPPATTSTQLPSTMSSTSTTTLSSLLAAPLPTASSSAIPVINLDPSPASGVSTAPAASNPLLEALKMKSSIPASSTSVANTTTVSATTPVQPSGLNLKASTTVAPQLPPASQSQSSSAGGEQPSAFTQVLGQVTKASSGTPPVAGASLFGLASQINTPTASSVSNLVTATAPASSSGPVSNTNPLLTSGFKPIFAVTTTSSSATSIPESKPSVQNFKPIFGATTAGSGFGQPSPLTTTNPASTASLSSTPSLFGSTSSTTVAPSIFPSMTNAPTGTASTGSITTTQPAAQPAVKSLFGSTTAAQAQAPNTGSTFQFGTATTTTAAASAPAAATTTSSNSAFAFGATQPDPQGANTKVFAFGQTAPSQNTTTASFGGFAMASTASTTAAATTQSTFTFGKSSFQAPAAQSTFGSSATTAATAPTPKPFTFGSSAASSTPATNTPPPPFPFGSAAVSTATSFGTPAKPAFGASSSGFAFGATSAPSAAPSAAPSFGASTQTQSSSTGTFTFGSAAPQQAPAGPAQPAPGGFNFGAGMPCPQFGTPVSNNPAPQMGSFNFGAAATDKPAFGTSTPSFGQSAAVGPIPFGSPGTPVQGFNAVPFGSPATPSFSIGAGSKPSGARQRLQARRQHNRKK</sequence>
<dbReference type="GO" id="GO:1990573">
    <property type="term" value="P:potassium ion import across plasma membrane"/>
    <property type="evidence" value="ECO:0007669"/>
    <property type="project" value="TreeGrafter"/>
</dbReference>
<evidence type="ECO:0000259" key="15">
    <source>
        <dbReference type="Pfam" id="PF01007"/>
    </source>
</evidence>